<keyword evidence="4" id="KW-1185">Reference proteome</keyword>
<evidence type="ECO:0000256" key="1">
    <source>
        <dbReference type="SAM" id="MobiDB-lite"/>
    </source>
</evidence>
<feature type="chain" id="PRO_5038749139" evidence="2">
    <location>
        <begin position="28"/>
        <end position="85"/>
    </location>
</feature>
<dbReference type="RefSeq" id="WP_069404837.1">
    <property type="nucleotide sequence ID" value="NZ_MIGZ01000038.1"/>
</dbReference>
<sequence>MSVKQIKVVSAAVGAAALLSMGALTVAAEQTSAAEPLPLQAPSTTPEITMGETSTDAGAPSSPETSVATPEITTPPSTIGQEPES</sequence>
<gene>
    <name evidence="3" type="ORF">BHQ17_08865</name>
</gene>
<keyword evidence="2" id="KW-0732">Signal</keyword>
<protein>
    <submittedName>
        <fullName evidence="3">Uncharacterized protein</fullName>
    </submittedName>
</protein>
<accession>A0A1E3RXC0</accession>
<comment type="caution">
    <text evidence="3">The sequence shown here is derived from an EMBL/GenBank/DDBJ whole genome shotgun (WGS) entry which is preliminary data.</text>
</comment>
<feature type="signal peptide" evidence="2">
    <location>
        <begin position="1"/>
        <end position="27"/>
    </location>
</feature>
<dbReference type="EMBL" id="MIGZ01000038">
    <property type="protein sequence ID" value="ODQ94494.1"/>
    <property type="molecule type" value="Genomic_DNA"/>
</dbReference>
<proteinExistence type="predicted"/>
<evidence type="ECO:0000256" key="2">
    <source>
        <dbReference type="SAM" id="SignalP"/>
    </source>
</evidence>
<name>A0A1E3RXC0_9MYCO</name>
<feature type="region of interest" description="Disordered" evidence="1">
    <location>
        <begin position="30"/>
        <end position="85"/>
    </location>
</feature>
<organism evidence="3 4">
    <name type="scientific">Mycolicibacterium holsaticum</name>
    <dbReference type="NCBI Taxonomy" id="152142"/>
    <lineage>
        <taxon>Bacteria</taxon>
        <taxon>Bacillati</taxon>
        <taxon>Actinomycetota</taxon>
        <taxon>Actinomycetes</taxon>
        <taxon>Mycobacteriales</taxon>
        <taxon>Mycobacteriaceae</taxon>
        <taxon>Mycolicibacterium</taxon>
    </lineage>
</organism>
<dbReference type="Proteomes" id="UP000094243">
    <property type="component" value="Unassembled WGS sequence"/>
</dbReference>
<reference evidence="4" key="1">
    <citation type="submission" date="2016-09" db="EMBL/GenBank/DDBJ databases">
        <authorList>
            <person name="Greninger A.L."/>
            <person name="Jerome K.R."/>
            <person name="Mcnair B."/>
            <person name="Wallis C."/>
            <person name="Fang F."/>
        </authorList>
    </citation>
    <scope>NUCLEOTIDE SEQUENCE [LARGE SCALE GENOMIC DNA]</scope>
    <source>
        <strain evidence="4">M7</strain>
    </source>
</reference>
<dbReference type="AlphaFoldDB" id="A0A1E3RXC0"/>
<evidence type="ECO:0000313" key="4">
    <source>
        <dbReference type="Proteomes" id="UP000094243"/>
    </source>
</evidence>
<feature type="compositionally biased region" description="Polar residues" evidence="1">
    <location>
        <begin position="41"/>
        <end position="85"/>
    </location>
</feature>
<evidence type="ECO:0000313" key="3">
    <source>
        <dbReference type="EMBL" id="ODQ94494.1"/>
    </source>
</evidence>